<evidence type="ECO:0000313" key="4">
    <source>
        <dbReference type="EMBL" id="TWG12424.1"/>
    </source>
</evidence>
<dbReference type="GO" id="GO:0005829">
    <property type="term" value="C:cytosol"/>
    <property type="evidence" value="ECO:0007669"/>
    <property type="project" value="TreeGrafter"/>
</dbReference>
<dbReference type="PANTHER" id="PTHR24095:SF14">
    <property type="entry name" value="ACETYL-COENZYME A SYNTHETASE 1"/>
    <property type="match status" value="1"/>
</dbReference>
<dbReference type="AlphaFoldDB" id="A0A561VLF1"/>
<dbReference type="Pfam" id="PF00501">
    <property type="entry name" value="AMP-binding"/>
    <property type="match status" value="1"/>
</dbReference>
<dbReference type="GO" id="GO:0003987">
    <property type="term" value="F:acetate-CoA ligase activity"/>
    <property type="evidence" value="ECO:0007669"/>
    <property type="project" value="TreeGrafter"/>
</dbReference>
<keyword evidence="5" id="KW-1185">Reference proteome</keyword>
<dbReference type="SUPFAM" id="SSF56801">
    <property type="entry name" value="Acetyl-CoA synthetase-like"/>
    <property type="match status" value="1"/>
</dbReference>
<gene>
    <name evidence="4" type="ORF">FHX34_105291</name>
</gene>
<reference evidence="4 5" key="1">
    <citation type="submission" date="2019-06" db="EMBL/GenBank/DDBJ databases">
        <title>Sequencing the genomes of 1000 actinobacteria strains.</title>
        <authorList>
            <person name="Klenk H.-P."/>
        </authorList>
    </citation>
    <scope>NUCLEOTIDE SEQUENCE [LARGE SCALE GENOMIC DNA]</scope>
    <source>
        <strain evidence="4 5">DSM 43866</strain>
    </source>
</reference>
<dbReference type="EMBL" id="VIWY01000005">
    <property type="protein sequence ID" value="TWG12424.1"/>
    <property type="molecule type" value="Genomic_DNA"/>
</dbReference>
<dbReference type="PANTHER" id="PTHR24095">
    <property type="entry name" value="ACETYL-COENZYME A SYNTHETASE"/>
    <property type="match status" value="1"/>
</dbReference>
<dbReference type="Gene3D" id="3.40.50.12780">
    <property type="entry name" value="N-terminal domain of ligase-like"/>
    <property type="match status" value="1"/>
</dbReference>
<evidence type="ECO:0000313" key="5">
    <source>
        <dbReference type="Proteomes" id="UP000320239"/>
    </source>
</evidence>
<evidence type="ECO:0000256" key="1">
    <source>
        <dbReference type="ARBA" id="ARBA00022990"/>
    </source>
</evidence>
<dbReference type="Proteomes" id="UP000320239">
    <property type="component" value="Unassembled WGS sequence"/>
</dbReference>
<organism evidence="4 5">
    <name type="scientific">Actinoplanes teichomyceticus</name>
    <dbReference type="NCBI Taxonomy" id="1867"/>
    <lineage>
        <taxon>Bacteria</taxon>
        <taxon>Bacillati</taxon>
        <taxon>Actinomycetota</taxon>
        <taxon>Actinomycetes</taxon>
        <taxon>Micromonosporales</taxon>
        <taxon>Micromonosporaceae</taxon>
        <taxon>Actinoplanes</taxon>
    </lineage>
</organism>
<keyword evidence="1" id="KW-0007">Acetylation</keyword>
<comment type="caution">
    <text evidence="4">The sequence shown here is derived from an EMBL/GenBank/DDBJ whole genome shotgun (WGS) entry which is preliminary data.</text>
</comment>
<accession>A0A561VLF1</accession>
<evidence type="ECO:0000256" key="2">
    <source>
        <dbReference type="SAM" id="MobiDB-lite"/>
    </source>
</evidence>
<dbReference type="GO" id="GO:0006085">
    <property type="term" value="P:acetyl-CoA biosynthetic process"/>
    <property type="evidence" value="ECO:0007669"/>
    <property type="project" value="TreeGrafter"/>
</dbReference>
<dbReference type="InterPro" id="IPR042099">
    <property type="entry name" value="ANL_N_sf"/>
</dbReference>
<name>A0A561VLF1_ACTTI</name>
<sequence>MAYNCVDRHVGNGNGDRVAFHFVGEPGDERTITYQQLFEQVCRAANALQEFGVGAGDTVAIYLPMIPEAVVAMLACARIGAPHTVVFGGFSADALRSRIVDFDAKVGSPRTAVTGAARPRRSSRPSTTRWRSAPECGRSWWCAGPGSRSAGPRAVTCGGMR</sequence>
<proteinExistence type="predicted"/>
<dbReference type="InterPro" id="IPR000873">
    <property type="entry name" value="AMP-dep_synth/lig_dom"/>
</dbReference>
<feature type="domain" description="AMP-dependent synthetase/ligase" evidence="3">
    <location>
        <begin position="11"/>
        <end position="106"/>
    </location>
</feature>
<feature type="region of interest" description="Disordered" evidence="2">
    <location>
        <begin position="111"/>
        <end position="132"/>
    </location>
</feature>
<evidence type="ECO:0000259" key="3">
    <source>
        <dbReference type="Pfam" id="PF00501"/>
    </source>
</evidence>
<protein>
    <submittedName>
        <fullName evidence="4">AMP-binding enzyme</fullName>
    </submittedName>
</protein>